<keyword evidence="3" id="KW-0378">Hydrolase</keyword>
<protein>
    <submittedName>
        <fullName evidence="5">Putative peptidase</fullName>
    </submittedName>
</protein>
<keyword evidence="2" id="KW-0645">Protease</keyword>
<evidence type="ECO:0000256" key="3">
    <source>
        <dbReference type="ARBA" id="ARBA00022801"/>
    </source>
</evidence>
<dbReference type="AlphaFoldDB" id="A0A6M3L186"/>
<keyword evidence="1" id="KW-1188">Viral release from host cell</keyword>
<gene>
    <name evidence="5" type="ORF">MM415B02960_0010</name>
</gene>
<reference evidence="5" key="1">
    <citation type="submission" date="2020-03" db="EMBL/GenBank/DDBJ databases">
        <title>The deep terrestrial virosphere.</title>
        <authorList>
            <person name="Holmfeldt K."/>
            <person name="Nilsson E."/>
            <person name="Simone D."/>
            <person name="Lopez-Fernandez M."/>
            <person name="Wu X."/>
            <person name="de Brujin I."/>
            <person name="Lundin D."/>
            <person name="Andersson A."/>
            <person name="Bertilsson S."/>
            <person name="Dopson M."/>
        </authorList>
    </citation>
    <scope>NUCLEOTIDE SEQUENCE</scope>
    <source>
        <strain evidence="5">MM415B02960</strain>
    </source>
</reference>
<name>A0A6M3L186_9ZZZZ</name>
<dbReference type="GO" id="GO:0006508">
    <property type="term" value="P:proteolysis"/>
    <property type="evidence" value="ECO:0007669"/>
    <property type="project" value="UniProtKB-KW"/>
</dbReference>
<dbReference type="Pfam" id="PF04586">
    <property type="entry name" value="Peptidase_S78"/>
    <property type="match status" value="1"/>
</dbReference>
<proteinExistence type="predicted"/>
<dbReference type="InterPro" id="IPR006433">
    <property type="entry name" value="Prohead_protease"/>
</dbReference>
<evidence type="ECO:0000256" key="2">
    <source>
        <dbReference type="ARBA" id="ARBA00022670"/>
    </source>
</evidence>
<dbReference type="GO" id="GO:0008233">
    <property type="term" value="F:peptidase activity"/>
    <property type="evidence" value="ECO:0007669"/>
    <property type="project" value="UniProtKB-KW"/>
</dbReference>
<evidence type="ECO:0000259" key="4">
    <source>
        <dbReference type="Pfam" id="PF04586"/>
    </source>
</evidence>
<evidence type="ECO:0000256" key="1">
    <source>
        <dbReference type="ARBA" id="ARBA00022612"/>
    </source>
</evidence>
<dbReference type="EMBL" id="MT142715">
    <property type="protein sequence ID" value="QJA87552.1"/>
    <property type="molecule type" value="Genomic_DNA"/>
</dbReference>
<dbReference type="NCBIfam" id="TIGR01543">
    <property type="entry name" value="proheadase_HK97"/>
    <property type="match status" value="1"/>
</dbReference>
<evidence type="ECO:0000313" key="5">
    <source>
        <dbReference type="EMBL" id="QJA87552.1"/>
    </source>
</evidence>
<accession>A0A6M3L186</accession>
<sequence>MENEFRCFDIEDLELRAEKRENGETVISGYAARFNSWSEDLGGFRERIKPGAFSKALLSSDVRLLFNHSADRGVLGRTPRTLTLVEDTKGLRFEGKLPDTQLARDLVISINRKDITGNSFSFVVGEGGDEWNEKDGMTSRTITEFKEIFDIGPVVFPAYDSAKVKVSSRALDKVKEIKAAAISGDDTGAIVRAKDEGVNLEIDILSKTRKSGGELKC</sequence>
<feature type="domain" description="Prohead serine protease" evidence="4">
    <location>
        <begin position="12"/>
        <end position="175"/>
    </location>
</feature>
<organism evidence="5">
    <name type="scientific">viral metagenome</name>
    <dbReference type="NCBI Taxonomy" id="1070528"/>
    <lineage>
        <taxon>unclassified sequences</taxon>
        <taxon>metagenomes</taxon>
        <taxon>organismal metagenomes</taxon>
    </lineage>
</organism>
<dbReference type="InterPro" id="IPR054613">
    <property type="entry name" value="Peptidase_S78_dom"/>
</dbReference>